<organism evidence="9 10">
    <name type="scientific">Cudoniella acicularis</name>
    <dbReference type="NCBI Taxonomy" id="354080"/>
    <lineage>
        <taxon>Eukaryota</taxon>
        <taxon>Fungi</taxon>
        <taxon>Dikarya</taxon>
        <taxon>Ascomycota</taxon>
        <taxon>Pezizomycotina</taxon>
        <taxon>Leotiomycetes</taxon>
        <taxon>Helotiales</taxon>
        <taxon>Tricladiaceae</taxon>
        <taxon>Cudoniella</taxon>
    </lineage>
</organism>
<keyword evidence="6" id="KW-0408">Iron</keyword>
<dbReference type="GO" id="GO:0005506">
    <property type="term" value="F:iron ion binding"/>
    <property type="evidence" value="ECO:0007669"/>
    <property type="project" value="InterPro"/>
</dbReference>
<dbReference type="PANTHER" id="PTHR24305:SF230">
    <property type="entry name" value="P450, PUTATIVE (EUROFUNG)-RELATED"/>
    <property type="match status" value="1"/>
</dbReference>
<proteinExistence type="inferred from homology"/>
<evidence type="ECO:0000256" key="1">
    <source>
        <dbReference type="ARBA" id="ARBA00001971"/>
    </source>
</evidence>
<dbReference type="InterPro" id="IPR001128">
    <property type="entry name" value="Cyt_P450"/>
</dbReference>
<protein>
    <recommendedName>
        <fullName evidence="11">Cytochrome P450</fullName>
    </recommendedName>
</protein>
<dbReference type="GO" id="GO:0016705">
    <property type="term" value="F:oxidoreductase activity, acting on paired donors, with incorporation or reduction of molecular oxygen"/>
    <property type="evidence" value="ECO:0007669"/>
    <property type="project" value="InterPro"/>
</dbReference>
<dbReference type="InterPro" id="IPR036396">
    <property type="entry name" value="Cyt_P450_sf"/>
</dbReference>
<dbReference type="Pfam" id="PF00067">
    <property type="entry name" value="p450"/>
    <property type="match status" value="1"/>
</dbReference>
<dbReference type="Proteomes" id="UP000566819">
    <property type="component" value="Unassembled WGS sequence"/>
</dbReference>
<dbReference type="OrthoDB" id="1470350at2759"/>
<keyword evidence="8" id="KW-1133">Transmembrane helix</keyword>
<keyword evidence="4" id="KW-0479">Metal-binding</keyword>
<evidence type="ECO:0000256" key="7">
    <source>
        <dbReference type="ARBA" id="ARBA00023033"/>
    </source>
</evidence>
<name>A0A8H4REZ0_9HELO</name>
<evidence type="ECO:0000256" key="5">
    <source>
        <dbReference type="ARBA" id="ARBA00023002"/>
    </source>
</evidence>
<dbReference type="GO" id="GO:0020037">
    <property type="term" value="F:heme binding"/>
    <property type="evidence" value="ECO:0007669"/>
    <property type="project" value="InterPro"/>
</dbReference>
<dbReference type="PANTHER" id="PTHR24305">
    <property type="entry name" value="CYTOCHROME P450"/>
    <property type="match status" value="1"/>
</dbReference>
<comment type="similarity">
    <text evidence="2">Belongs to the cytochrome P450 family.</text>
</comment>
<dbReference type="Gene3D" id="1.10.630.10">
    <property type="entry name" value="Cytochrome P450"/>
    <property type="match status" value="2"/>
</dbReference>
<comment type="caution">
    <text evidence="9">The sequence shown here is derived from an EMBL/GenBank/DDBJ whole genome shotgun (WGS) entry which is preliminary data.</text>
</comment>
<keyword evidence="3" id="KW-0349">Heme</keyword>
<evidence type="ECO:0008006" key="11">
    <source>
        <dbReference type="Google" id="ProtNLM"/>
    </source>
</evidence>
<evidence type="ECO:0000256" key="4">
    <source>
        <dbReference type="ARBA" id="ARBA00022723"/>
    </source>
</evidence>
<keyword evidence="7" id="KW-0503">Monooxygenase</keyword>
<feature type="transmembrane region" description="Helical" evidence="8">
    <location>
        <begin position="20"/>
        <end position="40"/>
    </location>
</feature>
<dbReference type="GO" id="GO:0004497">
    <property type="term" value="F:monooxygenase activity"/>
    <property type="evidence" value="ECO:0007669"/>
    <property type="project" value="UniProtKB-KW"/>
</dbReference>
<dbReference type="EMBL" id="JAAMPI010001049">
    <property type="protein sequence ID" value="KAF4626977.1"/>
    <property type="molecule type" value="Genomic_DNA"/>
</dbReference>
<keyword evidence="8" id="KW-0812">Transmembrane</keyword>
<accession>A0A8H4REZ0</accession>
<keyword evidence="10" id="KW-1185">Reference proteome</keyword>
<dbReference type="InterPro" id="IPR050121">
    <property type="entry name" value="Cytochrome_P450_monoxygenase"/>
</dbReference>
<dbReference type="SUPFAM" id="SSF48264">
    <property type="entry name" value="Cytochrome P450"/>
    <property type="match status" value="1"/>
</dbReference>
<keyword evidence="5" id="KW-0560">Oxidoreductase</keyword>
<evidence type="ECO:0000313" key="9">
    <source>
        <dbReference type="EMBL" id="KAF4626977.1"/>
    </source>
</evidence>
<gene>
    <name evidence="9" type="ORF">G7Y89_g11179</name>
</gene>
<reference evidence="9 10" key="1">
    <citation type="submission" date="2020-03" db="EMBL/GenBank/DDBJ databases">
        <title>Draft Genome Sequence of Cudoniella acicularis.</title>
        <authorList>
            <person name="Buettner E."/>
            <person name="Kellner H."/>
        </authorList>
    </citation>
    <scope>NUCLEOTIDE SEQUENCE [LARGE SCALE GENOMIC DNA]</scope>
    <source>
        <strain evidence="9 10">DSM 108380</strain>
    </source>
</reference>
<evidence type="ECO:0000256" key="6">
    <source>
        <dbReference type="ARBA" id="ARBA00023004"/>
    </source>
</evidence>
<sequence length="284" mass="32400">MASFQVTEPTLEDFFPPKWTTVAALILLTLFNFVVYRLYFHPLAEIPGPRLYALLIIPKAYDLYRGRLPYRISELHDKYGPVPVNLVDWYNFTTFDVTGDLTFGDSFQCLHTSTLHDWVTTNFAFVFGAALIGMSQHFWPLTPLLMAFMPKNLSNAADEHARYTETKLQKQLKNKTGRPDFMTPIMNKINKPDGTSDDELLDTARAFMTGGSETVTTYLISGNPIPGNTIVAIDLFSAGRSSLNFTLPLEFIPERWLASPPSEIQERKEENNAIFQHRTKTLYW</sequence>
<evidence type="ECO:0000256" key="8">
    <source>
        <dbReference type="SAM" id="Phobius"/>
    </source>
</evidence>
<dbReference type="AlphaFoldDB" id="A0A8H4REZ0"/>
<evidence type="ECO:0000256" key="3">
    <source>
        <dbReference type="ARBA" id="ARBA00022617"/>
    </source>
</evidence>
<comment type="cofactor">
    <cofactor evidence="1">
        <name>heme</name>
        <dbReference type="ChEBI" id="CHEBI:30413"/>
    </cofactor>
</comment>
<evidence type="ECO:0000256" key="2">
    <source>
        <dbReference type="ARBA" id="ARBA00010617"/>
    </source>
</evidence>
<keyword evidence="8" id="KW-0472">Membrane</keyword>
<evidence type="ECO:0000313" key="10">
    <source>
        <dbReference type="Proteomes" id="UP000566819"/>
    </source>
</evidence>